<evidence type="ECO:0000256" key="9">
    <source>
        <dbReference type="ARBA" id="ARBA00022679"/>
    </source>
</evidence>
<evidence type="ECO:0000256" key="12">
    <source>
        <dbReference type="ARBA" id="ARBA00022737"/>
    </source>
</evidence>
<dbReference type="Proteomes" id="UP000734854">
    <property type="component" value="Unassembled WGS sequence"/>
</dbReference>
<evidence type="ECO:0000256" key="3">
    <source>
        <dbReference type="ARBA" id="ARBA00008684"/>
    </source>
</evidence>
<dbReference type="PROSITE" id="PS50011">
    <property type="entry name" value="PROTEIN_KINASE_DOM"/>
    <property type="match status" value="1"/>
</dbReference>
<dbReference type="SMART" id="SM00220">
    <property type="entry name" value="S_TKc"/>
    <property type="match status" value="1"/>
</dbReference>
<keyword evidence="13 25" id="KW-0547">Nucleotide-binding</keyword>
<evidence type="ECO:0000256" key="4">
    <source>
        <dbReference type="ARBA" id="ARBA00012513"/>
    </source>
</evidence>
<keyword evidence="16 26" id="KW-1133">Transmembrane helix</keyword>
<keyword evidence="11" id="KW-0732">Signal</keyword>
<dbReference type="Pfam" id="PF00560">
    <property type="entry name" value="LRR_1"/>
    <property type="match status" value="8"/>
</dbReference>
<keyword evidence="15 25" id="KW-0067">ATP-binding</keyword>
<keyword evidence="8" id="KW-0433">Leucine-rich repeat</keyword>
<dbReference type="GO" id="GO:0005886">
    <property type="term" value="C:plasma membrane"/>
    <property type="evidence" value="ECO:0007669"/>
    <property type="project" value="UniProtKB-SubCell"/>
</dbReference>
<evidence type="ECO:0000256" key="6">
    <source>
        <dbReference type="ARBA" id="ARBA00022527"/>
    </source>
</evidence>
<dbReference type="AlphaFoldDB" id="A0A8J5GCY4"/>
<comment type="catalytic activity">
    <reaction evidence="21">
        <text>L-seryl-[protein] + ATP = O-phospho-L-seryl-[protein] + ADP + H(+)</text>
        <dbReference type="Rhea" id="RHEA:17989"/>
        <dbReference type="Rhea" id="RHEA-COMP:9863"/>
        <dbReference type="Rhea" id="RHEA-COMP:11604"/>
        <dbReference type="ChEBI" id="CHEBI:15378"/>
        <dbReference type="ChEBI" id="CHEBI:29999"/>
        <dbReference type="ChEBI" id="CHEBI:30616"/>
        <dbReference type="ChEBI" id="CHEBI:83421"/>
        <dbReference type="ChEBI" id="CHEBI:456216"/>
        <dbReference type="EC" id="2.7.11.1"/>
    </reaction>
</comment>
<evidence type="ECO:0000256" key="11">
    <source>
        <dbReference type="ARBA" id="ARBA00022729"/>
    </source>
</evidence>
<comment type="caution">
    <text evidence="28">The sequence shown here is derived from an EMBL/GenBank/DDBJ whole genome shotgun (WGS) entry which is preliminary data.</text>
</comment>
<organism evidence="28 29">
    <name type="scientific">Zingiber officinale</name>
    <name type="common">Ginger</name>
    <name type="synonym">Amomum zingiber</name>
    <dbReference type="NCBI Taxonomy" id="94328"/>
    <lineage>
        <taxon>Eukaryota</taxon>
        <taxon>Viridiplantae</taxon>
        <taxon>Streptophyta</taxon>
        <taxon>Embryophyta</taxon>
        <taxon>Tracheophyta</taxon>
        <taxon>Spermatophyta</taxon>
        <taxon>Magnoliopsida</taxon>
        <taxon>Liliopsida</taxon>
        <taxon>Zingiberales</taxon>
        <taxon>Zingiberaceae</taxon>
        <taxon>Zingiber</taxon>
    </lineage>
</organism>
<proteinExistence type="inferred from homology"/>
<evidence type="ECO:0000256" key="10">
    <source>
        <dbReference type="ARBA" id="ARBA00022692"/>
    </source>
</evidence>
<dbReference type="FunFam" id="3.30.200.20:FF:000432">
    <property type="entry name" value="LRR receptor-like serine/threonine-protein kinase EFR"/>
    <property type="match status" value="1"/>
</dbReference>
<dbReference type="InterPro" id="IPR050647">
    <property type="entry name" value="Plant_LRR-RLKs"/>
</dbReference>
<keyword evidence="14" id="KW-0418">Kinase</keyword>
<dbReference type="OrthoDB" id="676979at2759"/>
<evidence type="ECO:0000256" key="25">
    <source>
        <dbReference type="PROSITE-ProRule" id="PRU10141"/>
    </source>
</evidence>
<evidence type="ECO:0000256" key="14">
    <source>
        <dbReference type="ARBA" id="ARBA00022777"/>
    </source>
</evidence>
<dbReference type="FunFam" id="3.80.10.10:FF:001158">
    <property type="entry name" value="Leucine-rich repeat protein kinase family protein"/>
    <property type="match status" value="1"/>
</dbReference>
<dbReference type="InterPro" id="IPR013210">
    <property type="entry name" value="LRR_N_plant-typ"/>
</dbReference>
<sequence length="1034" mass="112797">MVLAIDLVFGFFLMYYNPSTVAYISLPLPLPLLLITMQIHRAIRPLFHFTLLFSLSSSSSVKTNDELALLSFKDSIAGDPLGALESWNNNTLHFCQWRGVTCGAASANRQRVIVLDLDSLHLVGSISPSICNLTFLKRLHLPNNNLQGRIPSQIGQLTHLQYLNLSSNSLGGELPRNLTQCKDLQVISLNQNMFAGPVPAELGSLSKLTQLLLYSNNFTGVIPSSLGNISSLTLLLLAENFLEGSIPENIATISGLEYFNVAANMLSGKVPSSIYNLSGLYYLNVGNNQLHGDVPSDIGHTLPKLQFLGMYGNQFQGSIPSSLANASGLEVIGMDNNSFSGIIPANLGTLKNLSWLILSRNKLENSELSFITSLTNCTNLVYLELYRNELRGVLPRSIANFSATMNWLTIGHNHISGSIPPEIENLVGLSALFMEENLLTGVIPDAIGKLQGLNSLWLFDNKLSGDIPVSIGNLTLLTHLYLQVNNLQGSIPSSLGNLQALSSLNLSSNNLSGGIPKEVVTLSLSWYLDLSFNSLTGSLPMEVSNLKNLNEFNVSNNKLSGEIPSSLGECRVLDYLYLGNNNFEGIIPQSLSNLRGIQEIDLSQNRLSGRIPDFFASLDSLQYLNLSYNNLEGAVPTGGIFASISFDLIAGNDNLCGGPWTLHLHPCIRQETKTKSTSVIRIALPVGGGAVILFLLACILLVRGVPNRSRMKSSSLESNGSQYPRVSYADLHKATDGFTSSNLIGSGSFGSVYRGTHNGQLVAVKVFNLQQRGASKSFMAECEALRSIRHRNLLKVITSCSSIDSQGEEFKAIVYDFMPRGNLDEWLQLERYEHEQSKGLSLVQRLNIAIDVASALEYLHCQGQIVHCDLKPSNVLLDDDMVAHVGDFGLARFLDSDCGNSSTASSIPLGLKGSIGYVAPEYGMGSQVSPLGDVYSFGILLLEMLTGLRPTNELFNDGLNIRIYANESLTRQVIDVVDPKLYLDEDLEAGKLCELLTSLFRIGLGCCEEDPRKRMQMVDVIKELHSFRDSIVAL</sequence>
<keyword evidence="6" id="KW-0723">Serine/threonine-protein kinase</keyword>
<dbReference type="SMART" id="SM00369">
    <property type="entry name" value="LRR_TYP"/>
    <property type="match status" value="12"/>
</dbReference>
<keyword evidence="18" id="KW-0675">Receptor</keyword>
<comment type="catalytic activity">
    <reaction evidence="20">
        <text>L-threonyl-[protein] + ATP = O-phospho-L-threonyl-[protein] + ADP + H(+)</text>
        <dbReference type="Rhea" id="RHEA:46608"/>
        <dbReference type="Rhea" id="RHEA-COMP:11060"/>
        <dbReference type="Rhea" id="RHEA-COMP:11605"/>
        <dbReference type="ChEBI" id="CHEBI:15378"/>
        <dbReference type="ChEBI" id="CHEBI:30013"/>
        <dbReference type="ChEBI" id="CHEBI:30616"/>
        <dbReference type="ChEBI" id="CHEBI:61977"/>
        <dbReference type="ChEBI" id="CHEBI:456216"/>
        <dbReference type="EC" id="2.7.11.1"/>
    </reaction>
</comment>
<dbReference type="InterPro" id="IPR000719">
    <property type="entry name" value="Prot_kinase_dom"/>
</dbReference>
<evidence type="ECO:0000313" key="29">
    <source>
        <dbReference type="Proteomes" id="UP000734854"/>
    </source>
</evidence>
<evidence type="ECO:0000256" key="8">
    <source>
        <dbReference type="ARBA" id="ARBA00022614"/>
    </source>
</evidence>
<evidence type="ECO:0000256" key="13">
    <source>
        <dbReference type="ARBA" id="ARBA00022741"/>
    </source>
</evidence>
<dbReference type="Pfam" id="PF13855">
    <property type="entry name" value="LRR_8"/>
    <property type="match status" value="1"/>
</dbReference>
<dbReference type="EMBL" id="JACMSC010000011">
    <property type="protein sequence ID" value="KAG6500824.1"/>
    <property type="molecule type" value="Genomic_DNA"/>
</dbReference>
<protein>
    <recommendedName>
        <fullName evidence="24">Receptor kinase-like protein Xa21</fullName>
        <ecNumber evidence="4">2.7.11.1</ecNumber>
    </recommendedName>
</protein>
<dbReference type="GO" id="GO:0005524">
    <property type="term" value="F:ATP binding"/>
    <property type="evidence" value="ECO:0007669"/>
    <property type="project" value="UniProtKB-UniRule"/>
</dbReference>
<keyword evidence="9" id="KW-0808">Transferase</keyword>
<dbReference type="EC" id="2.7.11.1" evidence="4"/>
<evidence type="ECO:0000256" key="26">
    <source>
        <dbReference type="SAM" id="Phobius"/>
    </source>
</evidence>
<keyword evidence="29" id="KW-1185">Reference proteome</keyword>
<evidence type="ECO:0000256" key="21">
    <source>
        <dbReference type="ARBA" id="ARBA00048679"/>
    </source>
</evidence>
<evidence type="ECO:0000256" key="17">
    <source>
        <dbReference type="ARBA" id="ARBA00023136"/>
    </source>
</evidence>
<dbReference type="FunFam" id="1.10.510.10:FF:000358">
    <property type="entry name" value="Putative leucine-rich repeat receptor-like serine/threonine-protein kinase"/>
    <property type="match status" value="1"/>
</dbReference>
<dbReference type="PANTHER" id="PTHR48056:SF89">
    <property type="entry name" value="OS06G0585982 PROTEIN"/>
    <property type="match status" value="1"/>
</dbReference>
<evidence type="ECO:0000256" key="2">
    <source>
        <dbReference type="ARBA" id="ARBA00004389"/>
    </source>
</evidence>
<dbReference type="Pfam" id="PF00069">
    <property type="entry name" value="Pkinase"/>
    <property type="match status" value="1"/>
</dbReference>
<evidence type="ECO:0000256" key="19">
    <source>
        <dbReference type="ARBA" id="ARBA00023180"/>
    </source>
</evidence>
<dbReference type="InterPro" id="IPR001611">
    <property type="entry name" value="Leu-rich_rpt"/>
</dbReference>
<dbReference type="FunFam" id="3.80.10.10:FF:000288">
    <property type="entry name" value="LRR receptor-like serine/threonine-protein kinase EFR"/>
    <property type="match status" value="1"/>
</dbReference>
<dbReference type="FunFam" id="3.80.10.10:FF:000275">
    <property type="entry name" value="Leucine-rich repeat receptor-like protein kinase"/>
    <property type="match status" value="1"/>
</dbReference>
<dbReference type="Pfam" id="PF08263">
    <property type="entry name" value="LRRNT_2"/>
    <property type="match status" value="1"/>
</dbReference>
<dbReference type="GO" id="GO:0005789">
    <property type="term" value="C:endoplasmic reticulum membrane"/>
    <property type="evidence" value="ECO:0007669"/>
    <property type="project" value="UniProtKB-SubCell"/>
</dbReference>
<evidence type="ECO:0000256" key="20">
    <source>
        <dbReference type="ARBA" id="ARBA00047899"/>
    </source>
</evidence>
<keyword evidence="7" id="KW-0597">Phosphoprotein</keyword>
<evidence type="ECO:0000256" key="5">
    <source>
        <dbReference type="ARBA" id="ARBA00022475"/>
    </source>
</evidence>
<comment type="function">
    <text evidence="22">Receptor kinase that detects X.oryzae pv. oryzae protein Ax21 to promote innate immunity. Following X.oryzae pv. oryzae protein Ax21 detection, undergoes cleavage, releasing the processed protein kinase Xa21 chain.</text>
</comment>
<feature type="binding site" evidence="25">
    <location>
        <position position="765"/>
    </location>
    <ligand>
        <name>ATP</name>
        <dbReference type="ChEBI" id="CHEBI:30616"/>
    </ligand>
</feature>
<keyword evidence="17 26" id="KW-0472">Membrane</keyword>
<evidence type="ECO:0000256" key="7">
    <source>
        <dbReference type="ARBA" id="ARBA00022553"/>
    </source>
</evidence>
<evidence type="ECO:0000256" key="1">
    <source>
        <dbReference type="ARBA" id="ARBA00004251"/>
    </source>
</evidence>
<dbReference type="GO" id="GO:0004674">
    <property type="term" value="F:protein serine/threonine kinase activity"/>
    <property type="evidence" value="ECO:0007669"/>
    <property type="project" value="UniProtKB-KW"/>
</dbReference>
<accession>A0A8J5GCY4</accession>
<dbReference type="InterPro" id="IPR003591">
    <property type="entry name" value="Leu-rich_rpt_typical-subtyp"/>
</dbReference>
<dbReference type="PANTHER" id="PTHR48056">
    <property type="entry name" value="LRR RECEPTOR-LIKE SERINE/THREONINE-PROTEIN KINASE-RELATED"/>
    <property type="match status" value="1"/>
</dbReference>
<keyword evidence="12" id="KW-0677">Repeat</keyword>
<feature type="transmembrane region" description="Helical" evidence="26">
    <location>
        <begin position="682"/>
        <end position="702"/>
    </location>
</feature>
<reference evidence="28 29" key="1">
    <citation type="submission" date="2020-08" db="EMBL/GenBank/DDBJ databases">
        <title>Plant Genome Project.</title>
        <authorList>
            <person name="Zhang R.-G."/>
        </authorList>
    </citation>
    <scope>NUCLEOTIDE SEQUENCE [LARGE SCALE GENOMIC DNA]</scope>
    <source>
        <tissue evidence="28">Rhizome</tissue>
    </source>
</reference>
<evidence type="ECO:0000256" key="22">
    <source>
        <dbReference type="ARBA" id="ARBA00054320"/>
    </source>
</evidence>
<evidence type="ECO:0000313" key="28">
    <source>
        <dbReference type="EMBL" id="KAG6500824.1"/>
    </source>
</evidence>
<evidence type="ECO:0000256" key="24">
    <source>
        <dbReference type="ARBA" id="ARBA00072040"/>
    </source>
</evidence>
<gene>
    <name evidence="28" type="ORF">ZIOFF_040681</name>
</gene>
<evidence type="ECO:0000256" key="18">
    <source>
        <dbReference type="ARBA" id="ARBA00023170"/>
    </source>
</evidence>
<comment type="subcellular location">
    <subcellularLocation>
        <location evidence="1">Cell membrane</location>
        <topology evidence="1">Single-pass type I membrane protein</topology>
    </subcellularLocation>
    <subcellularLocation>
        <location evidence="2">Endoplasmic reticulum membrane</location>
        <topology evidence="2">Single-pass membrane protein</topology>
    </subcellularLocation>
</comment>
<keyword evidence="19" id="KW-0325">Glycoprotein</keyword>
<dbReference type="InterPro" id="IPR017441">
    <property type="entry name" value="Protein_kinase_ATP_BS"/>
</dbReference>
<evidence type="ECO:0000256" key="15">
    <source>
        <dbReference type="ARBA" id="ARBA00022840"/>
    </source>
</evidence>
<comment type="function">
    <text evidence="23">The processed protein kinase Xa21 chain released by protein cleavage after X.oryzae pv. oryzae protein Ax21 detection translocates into the nucleus where it can bind and regulate WRKY62, a transcription factor. Confers resistance to the bacterial pathogen X.oryzae pv. oryzae (Xoo).</text>
</comment>
<keyword evidence="5" id="KW-1003">Cell membrane</keyword>
<evidence type="ECO:0000256" key="23">
    <source>
        <dbReference type="ARBA" id="ARBA00056628"/>
    </source>
</evidence>
<dbReference type="GO" id="GO:0033612">
    <property type="term" value="F:receptor serine/threonine kinase binding"/>
    <property type="evidence" value="ECO:0007669"/>
    <property type="project" value="TreeGrafter"/>
</dbReference>
<evidence type="ECO:0000259" key="27">
    <source>
        <dbReference type="PROSITE" id="PS50011"/>
    </source>
</evidence>
<evidence type="ECO:0000256" key="16">
    <source>
        <dbReference type="ARBA" id="ARBA00022989"/>
    </source>
</evidence>
<comment type="similarity">
    <text evidence="3">Belongs to the protein kinase superfamily. Ser/Thr protein kinase family.</text>
</comment>
<dbReference type="PROSITE" id="PS00108">
    <property type="entry name" value="PROTEIN_KINASE_ST"/>
    <property type="match status" value="1"/>
</dbReference>
<name>A0A8J5GCY4_ZINOF</name>
<dbReference type="InterPro" id="IPR008271">
    <property type="entry name" value="Ser/Thr_kinase_AS"/>
</dbReference>
<dbReference type="PROSITE" id="PS00107">
    <property type="entry name" value="PROTEIN_KINASE_ATP"/>
    <property type="match status" value="1"/>
</dbReference>
<feature type="domain" description="Protein kinase" evidence="27">
    <location>
        <begin position="738"/>
        <end position="1028"/>
    </location>
</feature>
<keyword evidence="10 26" id="KW-0812">Transmembrane</keyword>